<gene>
    <name evidence="3" type="ordered locus">Mmar10_2937</name>
</gene>
<dbReference type="GO" id="GO:0002161">
    <property type="term" value="F:aminoacyl-tRNA deacylase activity"/>
    <property type="evidence" value="ECO:0007669"/>
    <property type="project" value="InterPro"/>
</dbReference>
<dbReference type="PANTHER" id="PTHR31423">
    <property type="entry name" value="YBAK DOMAIN-CONTAINING PROTEIN"/>
    <property type="match status" value="1"/>
</dbReference>
<dbReference type="HOGENOM" id="CLU_104635_2_0_5"/>
<accession>Q0AKH5</accession>
<dbReference type="SUPFAM" id="SSF55826">
    <property type="entry name" value="YbaK/ProRS associated domain"/>
    <property type="match status" value="1"/>
</dbReference>
<evidence type="ECO:0000313" key="4">
    <source>
        <dbReference type="Proteomes" id="UP000001964"/>
    </source>
</evidence>
<dbReference type="EMBL" id="CP000449">
    <property type="protein sequence ID" value="ABI67218.1"/>
    <property type="molecule type" value="Genomic_DNA"/>
</dbReference>
<sequence>MMTGRTQLLERLDALGIAHQTHDHAPIFTVAEGEGIKQSMPGGHTKNLFLRDKKGHLILVSALGETAVPINKLHPVLGCGRLSFGKPELLFEALGVRPGSVSAFALINDPAARVQFVLDAALMKHELVNFHPLSNDATTAVRSVDLIRFARETGHEPLIIDFATLAATRAAAQ</sequence>
<organism evidence="3 4">
    <name type="scientific">Maricaulis maris (strain MCS10)</name>
    <name type="common">Caulobacter maris</name>
    <dbReference type="NCBI Taxonomy" id="394221"/>
    <lineage>
        <taxon>Bacteria</taxon>
        <taxon>Pseudomonadati</taxon>
        <taxon>Pseudomonadota</taxon>
        <taxon>Alphaproteobacteria</taxon>
        <taxon>Maricaulales</taxon>
        <taxon>Maricaulaceae</taxon>
        <taxon>Maricaulis</taxon>
    </lineage>
</organism>
<keyword evidence="4" id="KW-1185">Reference proteome</keyword>
<dbReference type="OrthoDB" id="5145315at2"/>
<dbReference type="eggNOG" id="COG3760">
    <property type="taxonomic scope" value="Bacteria"/>
</dbReference>
<dbReference type="EC" id="3.1.1.-" evidence="3"/>
<proteinExistence type="inferred from homology"/>
<dbReference type="STRING" id="394221.Mmar10_2937"/>
<dbReference type="Proteomes" id="UP000001964">
    <property type="component" value="Chromosome"/>
</dbReference>
<dbReference type="InterPro" id="IPR007214">
    <property type="entry name" value="YbaK/aa-tRNA-synth-assoc-dom"/>
</dbReference>
<dbReference type="Gene3D" id="3.90.960.10">
    <property type="entry name" value="YbaK/aminoacyl-tRNA synthetase-associated domain"/>
    <property type="match status" value="1"/>
</dbReference>
<comment type="similarity">
    <text evidence="1">Belongs to the PRORSD1 family.</text>
</comment>
<evidence type="ECO:0000259" key="2">
    <source>
        <dbReference type="Pfam" id="PF04073"/>
    </source>
</evidence>
<dbReference type="KEGG" id="mmr:Mmar10_2937"/>
<dbReference type="FunFam" id="3.90.960.10:FF:000005">
    <property type="entry name" value="Putative prolyl-tRNA synthetase"/>
    <property type="match status" value="1"/>
</dbReference>
<dbReference type="PANTHER" id="PTHR31423:SF3">
    <property type="entry name" value="PROLYL-TRNA SYNTHETASE ASSOCIATED DOMAIN-CONTAINING PROTEIN 1-RELATED"/>
    <property type="match status" value="1"/>
</dbReference>
<dbReference type="Pfam" id="PF04073">
    <property type="entry name" value="tRNA_edit"/>
    <property type="match status" value="1"/>
</dbReference>
<evidence type="ECO:0000256" key="1">
    <source>
        <dbReference type="ARBA" id="ARBA00010201"/>
    </source>
</evidence>
<reference evidence="3 4" key="1">
    <citation type="submission" date="2006-08" db="EMBL/GenBank/DDBJ databases">
        <title>Complete sequence of Maricaulis maris MCS10.</title>
        <authorList>
            <consortium name="US DOE Joint Genome Institute"/>
            <person name="Copeland A."/>
            <person name="Lucas S."/>
            <person name="Lapidus A."/>
            <person name="Barry K."/>
            <person name="Detter J.C."/>
            <person name="Glavina del Rio T."/>
            <person name="Hammon N."/>
            <person name="Israni S."/>
            <person name="Dalin E."/>
            <person name="Tice H."/>
            <person name="Pitluck S."/>
            <person name="Saunders E."/>
            <person name="Brettin T."/>
            <person name="Bruce D."/>
            <person name="Han C."/>
            <person name="Tapia R."/>
            <person name="Gilna P."/>
            <person name="Schmutz J."/>
            <person name="Larimer F."/>
            <person name="Land M."/>
            <person name="Hauser L."/>
            <person name="Kyrpides N."/>
            <person name="Mikhailova N."/>
            <person name="Viollier P."/>
            <person name="Stephens C."/>
            <person name="Richardson P."/>
        </authorList>
    </citation>
    <scope>NUCLEOTIDE SEQUENCE [LARGE SCALE GENOMIC DNA]</scope>
    <source>
        <strain evidence="3 4">MCS10</strain>
    </source>
</reference>
<dbReference type="AlphaFoldDB" id="Q0AKH5"/>
<dbReference type="InterPro" id="IPR036754">
    <property type="entry name" value="YbaK/aa-tRNA-synt-asso_dom_sf"/>
</dbReference>
<dbReference type="CDD" id="cd04335">
    <property type="entry name" value="PrdX_deacylase"/>
    <property type="match status" value="1"/>
</dbReference>
<feature type="domain" description="YbaK/aminoacyl-tRNA synthetase-associated" evidence="2">
    <location>
        <begin position="24"/>
        <end position="149"/>
    </location>
</feature>
<keyword evidence="3" id="KW-0378">Hydrolase</keyword>
<name>Q0AKH5_MARMM</name>
<evidence type="ECO:0000313" key="3">
    <source>
        <dbReference type="EMBL" id="ABI67218.1"/>
    </source>
</evidence>
<protein>
    <submittedName>
        <fullName evidence="3">Ala-tRNA(Pro) hydrolase</fullName>
        <ecNumber evidence="3">3.1.1.-</ecNumber>
    </submittedName>
</protein>
<dbReference type="InterPro" id="IPR040285">
    <property type="entry name" value="ProX/PRXD1"/>
</dbReference>